<comment type="caution">
    <text evidence="1">The sequence shown here is derived from an EMBL/GenBank/DDBJ whole genome shotgun (WGS) entry which is preliminary data.</text>
</comment>
<gene>
    <name evidence="1" type="ORF">L596_030845</name>
</gene>
<protein>
    <submittedName>
        <fullName evidence="1">Uncharacterized protein</fullName>
    </submittedName>
</protein>
<evidence type="ECO:0000313" key="1">
    <source>
        <dbReference type="EMBL" id="TKR57366.1"/>
    </source>
</evidence>
<sequence length="117" mass="13252">MLSFQVEGQIYSMAAKRERRRDMQMKKAHSRPAVSIHPCFLFGCIDIFHHTLIFRCRKQQNTGKDNQENGNGRGLFGGGVLLMYTVNCSEKKVNCLHSSPFFASPPPVIPSRNVALR</sequence>
<name>A0A4U5LNB5_STECR</name>
<accession>A0A4U5LNB5</accession>
<reference evidence="1 2" key="1">
    <citation type="journal article" date="2015" name="Genome Biol.">
        <title>Comparative genomics of Steinernema reveals deeply conserved gene regulatory networks.</title>
        <authorList>
            <person name="Dillman A.R."/>
            <person name="Macchietto M."/>
            <person name="Porter C.F."/>
            <person name="Rogers A."/>
            <person name="Williams B."/>
            <person name="Antoshechkin I."/>
            <person name="Lee M.M."/>
            <person name="Goodwin Z."/>
            <person name="Lu X."/>
            <person name="Lewis E.E."/>
            <person name="Goodrich-Blair H."/>
            <person name="Stock S.P."/>
            <person name="Adams B.J."/>
            <person name="Sternberg P.W."/>
            <person name="Mortazavi A."/>
        </authorList>
    </citation>
    <scope>NUCLEOTIDE SEQUENCE [LARGE SCALE GENOMIC DNA]</scope>
    <source>
        <strain evidence="1 2">ALL</strain>
    </source>
</reference>
<dbReference type="AlphaFoldDB" id="A0A4U5LNB5"/>
<evidence type="ECO:0000313" key="2">
    <source>
        <dbReference type="Proteomes" id="UP000298663"/>
    </source>
</evidence>
<proteinExistence type="predicted"/>
<dbReference type="Proteomes" id="UP000298663">
    <property type="component" value="Unassembled WGS sequence"/>
</dbReference>
<organism evidence="1 2">
    <name type="scientific">Steinernema carpocapsae</name>
    <name type="common">Entomopathogenic nematode</name>
    <dbReference type="NCBI Taxonomy" id="34508"/>
    <lineage>
        <taxon>Eukaryota</taxon>
        <taxon>Metazoa</taxon>
        <taxon>Ecdysozoa</taxon>
        <taxon>Nematoda</taxon>
        <taxon>Chromadorea</taxon>
        <taxon>Rhabditida</taxon>
        <taxon>Tylenchina</taxon>
        <taxon>Panagrolaimomorpha</taxon>
        <taxon>Strongyloidoidea</taxon>
        <taxon>Steinernematidae</taxon>
        <taxon>Steinernema</taxon>
    </lineage>
</organism>
<keyword evidence="2" id="KW-1185">Reference proteome</keyword>
<reference evidence="1 2" key="2">
    <citation type="journal article" date="2019" name="G3 (Bethesda)">
        <title>Hybrid Assembly of the Genome of the Entomopathogenic Nematode Steinernema carpocapsae Identifies the X-Chromosome.</title>
        <authorList>
            <person name="Serra L."/>
            <person name="Macchietto M."/>
            <person name="Macias-Munoz A."/>
            <person name="McGill C.J."/>
            <person name="Rodriguez I.M."/>
            <person name="Rodriguez B."/>
            <person name="Murad R."/>
            <person name="Mortazavi A."/>
        </authorList>
    </citation>
    <scope>NUCLEOTIDE SEQUENCE [LARGE SCALE GENOMIC DNA]</scope>
    <source>
        <strain evidence="1 2">ALL</strain>
    </source>
</reference>
<dbReference type="EMBL" id="AZBU02000016">
    <property type="protein sequence ID" value="TKR57366.1"/>
    <property type="molecule type" value="Genomic_DNA"/>
</dbReference>